<evidence type="ECO:0000313" key="10">
    <source>
        <dbReference type="EMBL" id="MCU4718308.1"/>
    </source>
</evidence>
<feature type="transmembrane region" description="Helical" evidence="8">
    <location>
        <begin position="858"/>
        <end position="882"/>
    </location>
</feature>
<feature type="transmembrane region" description="Helical" evidence="8">
    <location>
        <begin position="463"/>
        <end position="483"/>
    </location>
</feature>
<evidence type="ECO:0000256" key="4">
    <source>
        <dbReference type="ARBA" id="ARBA00022989"/>
    </source>
</evidence>
<feature type="transmembrane region" description="Helical" evidence="8">
    <location>
        <begin position="435"/>
        <end position="457"/>
    </location>
</feature>
<evidence type="ECO:0000256" key="2">
    <source>
        <dbReference type="ARBA" id="ARBA00022475"/>
    </source>
</evidence>
<organism evidence="11 13">
    <name type="scientific">Halapricum hydrolyticum</name>
    <dbReference type="NCBI Taxonomy" id="2979991"/>
    <lineage>
        <taxon>Archaea</taxon>
        <taxon>Methanobacteriati</taxon>
        <taxon>Methanobacteriota</taxon>
        <taxon>Stenosarchaea group</taxon>
        <taxon>Halobacteria</taxon>
        <taxon>Halobacteriales</taxon>
        <taxon>Haloarculaceae</taxon>
        <taxon>Halapricum</taxon>
    </lineage>
</organism>
<feature type="transmembrane region" description="Helical" evidence="8">
    <location>
        <begin position="832"/>
        <end position="851"/>
    </location>
</feature>
<keyword evidence="6" id="KW-0175">Coiled coil</keyword>
<protein>
    <submittedName>
        <fullName evidence="11">MMPL family transporter</fullName>
    </submittedName>
</protein>
<dbReference type="InterPro" id="IPR004869">
    <property type="entry name" value="MMPL_dom"/>
</dbReference>
<dbReference type="Pfam" id="PF03176">
    <property type="entry name" value="MMPL"/>
    <property type="match status" value="2"/>
</dbReference>
<dbReference type="PROSITE" id="PS50156">
    <property type="entry name" value="SSD"/>
    <property type="match status" value="2"/>
</dbReference>
<evidence type="ECO:0000313" key="12">
    <source>
        <dbReference type="Proteomes" id="UP001208186"/>
    </source>
</evidence>
<keyword evidence="3 8" id="KW-0812">Transmembrane</keyword>
<dbReference type="GO" id="GO:0005886">
    <property type="term" value="C:plasma membrane"/>
    <property type="evidence" value="ECO:0007669"/>
    <property type="project" value="UniProtKB-SubCell"/>
</dbReference>
<feature type="region of interest" description="Disordered" evidence="7">
    <location>
        <begin position="999"/>
        <end position="1018"/>
    </location>
</feature>
<evidence type="ECO:0000256" key="3">
    <source>
        <dbReference type="ARBA" id="ARBA00022692"/>
    </source>
</evidence>
<dbReference type="PANTHER" id="PTHR33406:SF13">
    <property type="entry name" value="MEMBRANE PROTEIN YDFJ"/>
    <property type="match status" value="1"/>
</dbReference>
<feature type="transmembrane region" description="Helical" evidence="8">
    <location>
        <begin position="409"/>
        <end position="428"/>
    </location>
</feature>
<evidence type="ECO:0000256" key="1">
    <source>
        <dbReference type="ARBA" id="ARBA00004651"/>
    </source>
</evidence>
<dbReference type="Proteomes" id="UP001209746">
    <property type="component" value="Unassembled WGS sequence"/>
</dbReference>
<keyword evidence="4 8" id="KW-1133">Transmembrane helix</keyword>
<evidence type="ECO:0000256" key="6">
    <source>
        <dbReference type="SAM" id="Coils"/>
    </source>
</evidence>
<feature type="domain" description="SSD" evidence="9">
    <location>
        <begin position="436"/>
        <end position="563"/>
    </location>
</feature>
<feature type="transmembrane region" description="Helical" evidence="8">
    <location>
        <begin position="538"/>
        <end position="560"/>
    </location>
</feature>
<comment type="subcellular location">
    <subcellularLocation>
        <location evidence="1">Cell membrane</location>
        <topology evidence="1">Multi-pass membrane protein</topology>
    </subcellularLocation>
</comment>
<proteinExistence type="predicted"/>
<name>A0AAE3LHV3_9EURY</name>
<feature type="transmembrane region" description="Helical" evidence="8">
    <location>
        <begin position="600"/>
        <end position="620"/>
    </location>
</feature>
<dbReference type="PANTHER" id="PTHR33406">
    <property type="entry name" value="MEMBRANE PROTEIN MJ1562-RELATED"/>
    <property type="match status" value="1"/>
</dbReference>
<dbReference type="EMBL" id="JAOPKD010000008">
    <property type="protein sequence ID" value="MCU4727244.1"/>
    <property type="molecule type" value="Genomic_DNA"/>
</dbReference>
<dbReference type="InterPro" id="IPR000731">
    <property type="entry name" value="SSD"/>
</dbReference>
<feature type="domain" description="SSD" evidence="9">
    <location>
        <begin position="827"/>
        <end position="987"/>
    </location>
</feature>
<feature type="transmembrane region" description="Helical" evidence="8">
    <location>
        <begin position="888"/>
        <end position="909"/>
    </location>
</feature>
<comment type="caution">
    <text evidence="11">The sequence shown here is derived from an EMBL/GenBank/DDBJ whole genome shotgun (WGS) entry which is preliminary data.</text>
</comment>
<dbReference type="AlphaFoldDB" id="A0AAE3LHV3"/>
<evidence type="ECO:0000256" key="5">
    <source>
        <dbReference type="ARBA" id="ARBA00023136"/>
    </source>
</evidence>
<dbReference type="EMBL" id="JAOPKC010000009">
    <property type="protein sequence ID" value="MCU4718308.1"/>
    <property type="molecule type" value="Genomic_DNA"/>
</dbReference>
<dbReference type="SUPFAM" id="SSF82866">
    <property type="entry name" value="Multidrug efflux transporter AcrB transmembrane domain"/>
    <property type="match status" value="2"/>
</dbReference>
<keyword evidence="12" id="KW-1185">Reference proteome</keyword>
<evidence type="ECO:0000313" key="11">
    <source>
        <dbReference type="EMBL" id="MCU4727244.1"/>
    </source>
</evidence>
<evidence type="ECO:0000259" key="9">
    <source>
        <dbReference type="PROSITE" id="PS50156"/>
    </source>
</evidence>
<dbReference type="Proteomes" id="UP001208186">
    <property type="component" value="Unassembled WGS sequence"/>
</dbReference>
<feature type="transmembrane region" description="Helical" evidence="8">
    <location>
        <begin position="504"/>
        <end position="526"/>
    </location>
</feature>
<keyword evidence="5 8" id="KW-0472">Membrane</keyword>
<sequence length="1018" mass="108305">MSAADRIVGAVTDHSRLAIAVMLVLTVIVGAGAGAVEQESSLDQFQSDTPEADASEYIDANFASGPENVTRVQIIVRGENVLSKGSLVETLEYQQRLRNDPRLNATLFEDPTGGTPPTVGVANLLAQSALQQEIGGELQRTAAEFEQLNETVQVERQALRQNATELRRFSDDVNATSAALRGGLTELQEDPNASATAVFEETNAATPIDLDAGDAATFEQAAAQLRNASTEAERAQAYELGTRGVLEDELTRVQEWAQTLDQRRSDLQAQAQQLEELGAQLQSLRQELEGVRSASLDRQIEAIDSLEEDELKTLIQTVLGGDGGQASEQALRFMPAGEYYETGSTQADATMLLVTQQTEREVAPGGVASQELIDAQLAMQDLGSGSDLEFLVFGSGIITEEINQSMSDSITLVGPLALLFVVVALAVGYRDLLDIVLGVLGIAAVLVWTFGFMGWAGIDFNQIFIAVPVLLIGLSIDYAIHIFMRHREERFEMGNGALRQSMRVALGGVGIALALVTATTVIGFLSNLVSPVPPIREFGIVSSFGIVAAFLVFGVLTPALKVEIDEFLEARGIDRKKRAIGTGGGRLSQTLKIGSLGAKWSAPVVIVIALLISAGGVYGATQVDTSFSQEDFLAEEPSDWTQNLPEPFAPGEYNAKKNLEYVNERFQRQDAQASILIRGDVAADGTLSSIARAQRDVASRDVTQRLSNGQASIQTPLTVLNDTRERNATVAAIVSDADTDGDGIPDENLTAVYDALFETNPQNAGAVLARGDDGEYTAARLVVDLKGTASGVETTEQLRDVAADVEGDGLTAIATGQTILFEIIQDQLLDTVLESLLITLVSVFGFLMIVYRVTDGSATLGFVTLVPVALSVSWILGTMYLFGIPFNVLTGMITSLTVGLGVAYSIHISERYNQELERHDSAWAALDRSVTGTGGALLGSAATTVGGFGTLSIALLPSLQQFGIITGLTIIYAFLASVLVLPSLLVVWTRVIGPAEKLDVPPSADDGPGDTDTVGTAE</sequence>
<dbReference type="InterPro" id="IPR050545">
    <property type="entry name" value="Mycobact_MmpL"/>
</dbReference>
<dbReference type="Gene3D" id="1.20.1640.10">
    <property type="entry name" value="Multidrug efflux transporter AcrB transmembrane domain"/>
    <property type="match status" value="2"/>
</dbReference>
<gene>
    <name evidence="11" type="ORF">OB914_09715</name>
    <name evidence="10" type="ORF">OB916_09565</name>
</gene>
<keyword evidence="2" id="KW-1003">Cell membrane</keyword>
<feature type="transmembrane region" description="Helical" evidence="8">
    <location>
        <begin position="962"/>
        <end position="988"/>
    </location>
</feature>
<evidence type="ECO:0000313" key="13">
    <source>
        <dbReference type="Proteomes" id="UP001209746"/>
    </source>
</evidence>
<feature type="transmembrane region" description="Helical" evidence="8">
    <location>
        <begin position="930"/>
        <end position="956"/>
    </location>
</feature>
<dbReference type="RefSeq" id="WP_315909066.1">
    <property type="nucleotide sequence ID" value="NZ_JAOPKC010000009.1"/>
</dbReference>
<accession>A0AAE3LHV3</accession>
<feature type="coiled-coil region" evidence="6">
    <location>
        <begin position="215"/>
        <end position="294"/>
    </location>
</feature>
<evidence type="ECO:0000256" key="8">
    <source>
        <dbReference type="SAM" id="Phobius"/>
    </source>
</evidence>
<reference evidence="11" key="1">
    <citation type="submission" date="2023-02" db="EMBL/GenBank/DDBJ databases">
        <title>Enrichment on poylsaccharides allowed isolation of novel metabolic and taxonomic groups of Haloarchaea.</title>
        <authorList>
            <person name="Sorokin D.Y."/>
            <person name="Elcheninov A.G."/>
            <person name="Khizhniak T.V."/>
            <person name="Kolganova T.V."/>
            <person name="Kublanov I.V."/>
        </authorList>
    </citation>
    <scope>NUCLEOTIDE SEQUENCE</scope>
    <source>
        <strain evidence="10 12">HArc-curdl5-1</strain>
        <strain evidence="11">HArc-curdl7</strain>
    </source>
</reference>
<evidence type="ECO:0000256" key="7">
    <source>
        <dbReference type="SAM" id="MobiDB-lite"/>
    </source>
</evidence>